<protein>
    <submittedName>
        <fullName evidence="1">Uncharacterized protein</fullName>
    </submittedName>
</protein>
<organism evidence="1 2">
    <name type="scientific">Staphylococcus epidermidis (strain ATCC 12228 / FDA PCI 1200)</name>
    <dbReference type="NCBI Taxonomy" id="176280"/>
    <lineage>
        <taxon>Bacteria</taxon>
        <taxon>Bacillati</taxon>
        <taxon>Bacillota</taxon>
        <taxon>Bacilli</taxon>
        <taxon>Bacillales</taxon>
        <taxon>Staphylococcaceae</taxon>
        <taxon>Staphylococcus</taxon>
    </lineage>
</organism>
<evidence type="ECO:0000313" key="2">
    <source>
        <dbReference type="Proteomes" id="UP000001411"/>
    </source>
</evidence>
<sequence>MKQKNKKQTDILEKVKEILDKKKNKIGWSEVVLNFSLATGVV</sequence>
<dbReference type="RefSeq" id="WP_001831242.1">
    <property type="nucleotide sequence ID" value="NC_004461.1"/>
</dbReference>
<dbReference type="AlphaFoldDB" id="A0A0H2VG19"/>
<evidence type="ECO:0000313" key="1">
    <source>
        <dbReference type="EMBL" id="AAO04618.1"/>
    </source>
</evidence>
<proteinExistence type="predicted"/>
<dbReference type="HOGENOM" id="CLU_3258146_0_0_9"/>
<accession>A0A0H2VG19</accession>
<dbReference type="PATRIC" id="fig|176280.10.peg.996"/>
<dbReference type="EMBL" id="AE015929">
    <property type="protein sequence ID" value="AAO04618.1"/>
    <property type="molecule type" value="Genomic_DNA"/>
</dbReference>
<dbReference type="Proteomes" id="UP000001411">
    <property type="component" value="Chromosome"/>
</dbReference>
<name>A0A0H2VG19_STAES</name>
<gene>
    <name evidence="1" type="ordered locus">SE_1021</name>
</gene>
<dbReference type="KEGG" id="sep:SE_1021"/>
<reference evidence="1 2" key="1">
    <citation type="journal article" date="2003" name="Mol. Microbiol.">
        <title>Genome-based analysis of virulence genes in a non-biofilm-forming Staphylococcus epidermidis strain (ATCC 12228).</title>
        <authorList>
            <person name="Zhang Y.Q."/>
            <person name="Ren S.X."/>
            <person name="Li H.L."/>
            <person name="Wang Y.X."/>
            <person name="Fu G."/>
            <person name="Yang J."/>
            <person name="Qin Z.Q."/>
            <person name="Miao Y.G."/>
            <person name="Wang W.Y."/>
            <person name="Chen R.S."/>
            <person name="Shen Y."/>
            <person name="Chen Z."/>
            <person name="Yuan Z.H."/>
            <person name="Zhao G.P."/>
            <person name="Qu D."/>
            <person name="Danchin A."/>
            <person name="Wen Y.M."/>
        </authorList>
    </citation>
    <scope>NUCLEOTIDE SEQUENCE [LARGE SCALE GENOMIC DNA]</scope>
    <source>
        <strain evidence="2">ATCC 12228 / FDA PCI 1200</strain>
    </source>
</reference>